<protein>
    <submittedName>
        <fullName evidence="2">Inositol monophosphatase family protein</fullName>
    </submittedName>
</protein>
<sequence length="263" mass="29741">MEKEQLIFIDDSVRSWLASLDNIIPALIDEMETATKKNRFDLVTNVDKTIQQKFQQFLIDQFPEHQLFAEEKSNEEVHPNEGHVWIMDPIDGTANLVKQQEDYCIILGYFVDGVPMLSYIYDYPHGKLYKAVKGYGAYVNGEPLKRPETIKLKDAVVSFNALVINANKMQELFDASFSHRFIGSCGLDSVRVINGQFGLHINTNPKPWDIAAQFLFASELGLKMTTLDNKPLDYATAGPFIISNPGCHEAMLEILNSGKGYQK</sequence>
<dbReference type="GO" id="GO:0046872">
    <property type="term" value="F:metal ion binding"/>
    <property type="evidence" value="ECO:0007669"/>
    <property type="project" value="UniProtKB-KW"/>
</dbReference>
<keyword evidence="1" id="KW-0479">Metal-binding</keyword>
<proteinExistence type="predicted"/>
<feature type="binding site" evidence="1">
    <location>
        <position position="209"/>
    </location>
    <ligand>
        <name>Mg(2+)</name>
        <dbReference type="ChEBI" id="CHEBI:18420"/>
        <label>1</label>
        <note>catalytic</note>
    </ligand>
</feature>
<dbReference type="GO" id="GO:0006020">
    <property type="term" value="P:inositol metabolic process"/>
    <property type="evidence" value="ECO:0007669"/>
    <property type="project" value="TreeGrafter"/>
</dbReference>
<dbReference type="SUPFAM" id="SSF56655">
    <property type="entry name" value="Carbohydrate phosphatase"/>
    <property type="match status" value="1"/>
</dbReference>
<dbReference type="Gene3D" id="3.30.540.10">
    <property type="entry name" value="Fructose-1,6-Bisphosphatase, subunit A, domain 1"/>
    <property type="match status" value="1"/>
</dbReference>
<evidence type="ECO:0000313" key="3">
    <source>
        <dbReference type="Proteomes" id="UP000265541"/>
    </source>
</evidence>
<dbReference type="PRINTS" id="PR00377">
    <property type="entry name" value="IMPHPHTASES"/>
</dbReference>
<feature type="binding site" evidence="1">
    <location>
        <position position="88"/>
    </location>
    <ligand>
        <name>Mg(2+)</name>
        <dbReference type="ChEBI" id="CHEBI:18420"/>
        <label>1</label>
        <note>catalytic</note>
    </ligand>
</feature>
<evidence type="ECO:0000256" key="1">
    <source>
        <dbReference type="PIRSR" id="PIRSR600760-2"/>
    </source>
</evidence>
<dbReference type="Gene3D" id="3.40.190.80">
    <property type="match status" value="1"/>
</dbReference>
<dbReference type="GO" id="GO:0007165">
    <property type="term" value="P:signal transduction"/>
    <property type="evidence" value="ECO:0007669"/>
    <property type="project" value="TreeGrafter"/>
</dbReference>
<dbReference type="OrthoDB" id="9772456at2"/>
<dbReference type="AlphaFoldDB" id="A0A3A0VSR3"/>
<feature type="binding site" evidence="1">
    <location>
        <position position="90"/>
    </location>
    <ligand>
        <name>Mg(2+)</name>
        <dbReference type="ChEBI" id="CHEBI:18420"/>
        <label>2</label>
    </ligand>
</feature>
<dbReference type="CDD" id="cd01637">
    <property type="entry name" value="IMPase_like"/>
    <property type="match status" value="1"/>
</dbReference>
<organism evidence="2 3">
    <name type="scientific">Staphylococcus gallinarum</name>
    <dbReference type="NCBI Taxonomy" id="1293"/>
    <lineage>
        <taxon>Bacteria</taxon>
        <taxon>Bacillati</taxon>
        <taxon>Bacillota</taxon>
        <taxon>Bacilli</taxon>
        <taxon>Bacillales</taxon>
        <taxon>Staphylococcaceae</taxon>
        <taxon>Staphylococcus</taxon>
    </lineage>
</organism>
<name>A0A3A0VSR3_STAGA</name>
<feature type="binding site" evidence="1">
    <location>
        <position position="91"/>
    </location>
    <ligand>
        <name>Mg(2+)</name>
        <dbReference type="ChEBI" id="CHEBI:18420"/>
        <label>1</label>
        <note>catalytic</note>
    </ligand>
</feature>
<dbReference type="Proteomes" id="UP000265541">
    <property type="component" value="Unassembled WGS sequence"/>
</dbReference>
<dbReference type="InterPro" id="IPR000760">
    <property type="entry name" value="Inositol_monophosphatase-like"/>
</dbReference>
<keyword evidence="1" id="KW-0460">Magnesium</keyword>
<accession>A0A3A0VSR3</accession>
<dbReference type="EMBL" id="QYJN01000001">
    <property type="protein sequence ID" value="RIP37434.1"/>
    <property type="molecule type" value="Genomic_DNA"/>
</dbReference>
<comment type="cofactor">
    <cofactor evidence="1">
        <name>Mg(2+)</name>
        <dbReference type="ChEBI" id="CHEBI:18420"/>
    </cofactor>
</comment>
<dbReference type="Pfam" id="PF00459">
    <property type="entry name" value="Inositol_P"/>
    <property type="match status" value="1"/>
</dbReference>
<dbReference type="PANTHER" id="PTHR20854">
    <property type="entry name" value="INOSITOL MONOPHOSPHATASE"/>
    <property type="match status" value="1"/>
</dbReference>
<comment type="caution">
    <text evidence="2">The sequence shown here is derived from an EMBL/GenBank/DDBJ whole genome shotgun (WGS) entry which is preliminary data.</text>
</comment>
<dbReference type="GO" id="GO:0008934">
    <property type="term" value="F:inositol monophosphate 1-phosphatase activity"/>
    <property type="evidence" value="ECO:0007669"/>
    <property type="project" value="TreeGrafter"/>
</dbReference>
<dbReference type="PANTHER" id="PTHR20854:SF4">
    <property type="entry name" value="INOSITOL-1-MONOPHOSPHATASE-RELATED"/>
    <property type="match status" value="1"/>
</dbReference>
<feature type="binding site" evidence="1">
    <location>
        <position position="70"/>
    </location>
    <ligand>
        <name>Mg(2+)</name>
        <dbReference type="ChEBI" id="CHEBI:18420"/>
        <label>1</label>
        <note>catalytic</note>
    </ligand>
</feature>
<evidence type="ECO:0000313" key="2">
    <source>
        <dbReference type="EMBL" id="RIP37434.1"/>
    </source>
</evidence>
<reference evidence="2 3" key="1">
    <citation type="journal article" date="2016" name="Front. Microbiol.">
        <title>Comprehensive Phylogenetic Analysis of Bovine Non-aureus Staphylococci Species Based on Whole-Genome Sequencing.</title>
        <authorList>
            <person name="Naushad S."/>
            <person name="Barkema H.W."/>
            <person name="Luby C."/>
            <person name="Condas L.A."/>
            <person name="Nobrega D.B."/>
            <person name="Carson D.A."/>
            <person name="De Buck J."/>
        </authorList>
    </citation>
    <scope>NUCLEOTIDE SEQUENCE [LARGE SCALE GENOMIC DNA]</scope>
    <source>
        <strain evidence="2 3">SNUC 4781</strain>
    </source>
</reference>
<dbReference type="RefSeq" id="WP_119484252.1">
    <property type="nucleotide sequence ID" value="NZ_QYJN01000001.1"/>
</dbReference>
<gene>
    <name evidence="2" type="ORF">BUZ14_02440</name>
</gene>